<dbReference type="Proteomes" id="UP000231259">
    <property type="component" value="Unassembled WGS sequence"/>
</dbReference>
<comment type="cofactor">
    <cofactor evidence="1 11">
        <name>adenosylcob(III)alamin</name>
        <dbReference type="ChEBI" id="CHEBI:18408"/>
    </cofactor>
</comment>
<evidence type="ECO:0000256" key="11">
    <source>
        <dbReference type="RuleBase" id="RU364064"/>
    </source>
</evidence>
<evidence type="ECO:0000256" key="5">
    <source>
        <dbReference type="ARBA" id="ARBA00022741"/>
    </source>
</evidence>
<dbReference type="PANTHER" id="PTHR43371">
    <property type="entry name" value="VITAMIN B12-DEPENDENT RIBONUCLEOTIDE REDUCTASE"/>
    <property type="match status" value="1"/>
</dbReference>
<comment type="catalytic activity">
    <reaction evidence="10 11">
        <text>a 2'-deoxyribonucleoside 5'-diphosphate + [thioredoxin]-disulfide + H2O = a ribonucleoside 5'-diphosphate + [thioredoxin]-dithiol</text>
        <dbReference type="Rhea" id="RHEA:23252"/>
        <dbReference type="Rhea" id="RHEA-COMP:10698"/>
        <dbReference type="Rhea" id="RHEA-COMP:10700"/>
        <dbReference type="ChEBI" id="CHEBI:15377"/>
        <dbReference type="ChEBI" id="CHEBI:29950"/>
        <dbReference type="ChEBI" id="CHEBI:50058"/>
        <dbReference type="ChEBI" id="CHEBI:57930"/>
        <dbReference type="ChEBI" id="CHEBI:73316"/>
        <dbReference type="EC" id="1.17.4.1"/>
    </reaction>
</comment>
<feature type="domain" description="Ribonucleotide reductase large subunit N-terminal" evidence="12">
    <location>
        <begin position="14"/>
        <end position="89"/>
    </location>
</feature>
<keyword evidence="8" id="KW-1015">Disulfide bond</keyword>
<dbReference type="GO" id="GO:0009263">
    <property type="term" value="P:deoxyribonucleotide biosynthetic process"/>
    <property type="evidence" value="ECO:0007669"/>
    <property type="project" value="UniProtKB-KW"/>
</dbReference>
<evidence type="ECO:0000259" key="12">
    <source>
        <dbReference type="Pfam" id="PF00317"/>
    </source>
</evidence>
<comment type="function">
    <text evidence="11">Catalyzes the reduction of ribonucleotides to deoxyribonucleotides. May function to provide a pool of deoxyribonucleotide precursors for DNA repair during oxygen limitation and/or for immediate growth after restoration of oxygen.</text>
</comment>
<keyword evidence="6 11" id="KW-0560">Oxidoreductase</keyword>
<keyword evidence="4 11" id="KW-0237">DNA synthesis</keyword>
<dbReference type="GO" id="GO:0031419">
    <property type="term" value="F:cobalamin binding"/>
    <property type="evidence" value="ECO:0007669"/>
    <property type="project" value="UniProtKB-KW"/>
</dbReference>
<keyword evidence="9 11" id="KW-0170">Cobalt</keyword>
<dbReference type="GO" id="GO:0005524">
    <property type="term" value="F:ATP binding"/>
    <property type="evidence" value="ECO:0007669"/>
    <property type="project" value="InterPro"/>
</dbReference>
<dbReference type="PRINTS" id="PR01183">
    <property type="entry name" value="RIBORDTASEM1"/>
</dbReference>
<name>A0A2G8RK18_9RHOB</name>
<keyword evidence="15" id="KW-1185">Reference proteome</keyword>
<dbReference type="SUPFAM" id="SSF51998">
    <property type="entry name" value="PFL-like glycyl radical enzymes"/>
    <property type="match status" value="1"/>
</dbReference>
<dbReference type="AlphaFoldDB" id="A0A2G8RK18"/>
<comment type="similarity">
    <text evidence="2 11">Belongs to the ribonucleoside diphosphate reductase class-2 family.</text>
</comment>
<evidence type="ECO:0000313" key="14">
    <source>
        <dbReference type="EMBL" id="PIL21900.1"/>
    </source>
</evidence>
<evidence type="ECO:0000259" key="13">
    <source>
        <dbReference type="Pfam" id="PF02867"/>
    </source>
</evidence>
<dbReference type="Gene3D" id="3.20.70.20">
    <property type="match status" value="1"/>
</dbReference>
<evidence type="ECO:0000256" key="9">
    <source>
        <dbReference type="ARBA" id="ARBA00023285"/>
    </source>
</evidence>
<evidence type="ECO:0000256" key="6">
    <source>
        <dbReference type="ARBA" id="ARBA00023002"/>
    </source>
</evidence>
<dbReference type="GO" id="GO:0071897">
    <property type="term" value="P:DNA biosynthetic process"/>
    <property type="evidence" value="ECO:0007669"/>
    <property type="project" value="UniProtKB-KW"/>
</dbReference>
<evidence type="ECO:0000256" key="2">
    <source>
        <dbReference type="ARBA" id="ARBA00007405"/>
    </source>
</evidence>
<keyword evidence="7" id="KW-0215">Deoxyribonucleotide synthesis</keyword>
<evidence type="ECO:0000313" key="15">
    <source>
        <dbReference type="Proteomes" id="UP000231259"/>
    </source>
</evidence>
<accession>A0A2G8RK18</accession>
<dbReference type="InterPro" id="IPR013344">
    <property type="entry name" value="RNR_NrdJ/NrdZ"/>
</dbReference>
<evidence type="ECO:0000256" key="7">
    <source>
        <dbReference type="ARBA" id="ARBA00023116"/>
    </source>
</evidence>
<dbReference type="InterPro" id="IPR013509">
    <property type="entry name" value="RNR_lsu_N"/>
</dbReference>
<dbReference type="InterPro" id="IPR050862">
    <property type="entry name" value="RdRp_reductase_class-2"/>
</dbReference>
<dbReference type="GO" id="GO:0004748">
    <property type="term" value="F:ribonucleoside-diphosphate reductase activity, thioredoxin disulfide as acceptor"/>
    <property type="evidence" value="ECO:0007669"/>
    <property type="project" value="UniProtKB-EC"/>
</dbReference>
<feature type="domain" description="Ribonucleotide reductase large subunit C-terminal" evidence="13">
    <location>
        <begin position="97"/>
        <end position="562"/>
    </location>
</feature>
<proteinExistence type="inferred from homology"/>
<keyword evidence="3 11" id="KW-0846">Cobalamin</keyword>
<comment type="caution">
    <text evidence="14">The sequence shown here is derived from an EMBL/GenBank/DDBJ whole genome shotgun (WGS) entry which is preliminary data.</text>
</comment>
<reference evidence="14 15" key="1">
    <citation type="submission" date="2013-09" db="EMBL/GenBank/DDBJ databases">
        <title>Genome sequencing of Phaeobacter antarcticus sp. nov. SM1211.</title>
        <authorList>
            <person name="Zhang X.-Y."/>
            <person name="Liu C."/>
            <person name="Chen X.-L."/>
            <person name="Xie B.-B."/>
            <person name="Qin Q.-L."/>
            <person name="Rong J.-C."/>
            <person name="Zhang Y.-Z."/>
        </authorList>
    </citation>
    <scope>NUCLEOTIDE SEQUENCE [LARGE SCALE GENOMIC DNA]</scope>
    <source>
        <strain evidence="14 15">SM1211</strain>
    </source>
</reference>
<dbReference type="Pfam" id="PF00317">
    <property type="entry name" value="Ribonuc_red_lgN"/>
    <property type="match status" value="1"/>
</dbReference>
<gene>
    <name evidence="14" type="ORF">P775_01900</name>
</gene>
<evidence type="ECO:0000256" key="8">
    <source>
        <dbReference type="ARBA" id="ARBA00023157"/>
    </source>
</evidence>
<dbReference type="NCBIfam" id="TIGR02504">
    <property type="entry name" value="NrdJ_Z"/>
    <property type="match status" value="1"/>
</dbReference>
<dbReference type="EC" id="1.17.4.1" evidence="11"/>
<dbReference type="PANTHER" id="PTHR43371:SF1">
    <property type="entry name" value="RIBONUCLEOSIDE-DIPHOSPHATE REDUCTASE"/>
    <property type="match status" value="1"/>
</dbReference>
<dbReference type="EMBL" id="AWWI01000020">
    <property type="protein sequence ID" value="PIL21900.1"/>
    <property type="molecule type" value="Genomic_DNA"/>
</dbReference>
<evidence type="ECO:0000256" key="1">
    <source>
        <dbReference type="ARBA" id="ARBA00001922"/>
    </source>
</evidence>
<dbReference type="CDD" id="cd02888">
    <property type="entry name" value="RNR_II_dimer"/>
    <property type="match status" value="1"/>
</dbReference>
<dbReference type="InterPro" id="IPR000788">
    <property type="entry name" value="RNR_lg_C"/>
</dbReference>
<evidence type="ECO:0000256" key="3">
    <source>
        <dbReference type="ARBA" id="ARBA00022628"/>
    </source>
</evidence>
<keyword evidence="5 11" id="KW-0547">Nucleotide-binding</keyword>
<evidence type="ECO:0000256" key="10">
    <source>
        <dbReference type="ARBA" id="ARBA00047754"/>
    </source>
</evidence>
<dbReference type="RefSeq" id="WP_180287284.1">
    <property type="nucleotide sequence ID" value="NZ_AWWI01000020.1"/>
</dbReference>
<evidence type="ECO:0000256" key="4">
    <source>
        <dbReference type="ARBA" id="ARBA00022634"/>
    </source>
</evidence>
<sequence>MYDFEMPLEPEQKFCQPIARQIWSTKYQYRSDPKNSDKTIEDTWNRVAHGLASYESSRDKVRVAEEFYHAMKDFKLLPAGRILAGCGTEYNVSLSNTFVMRTIPDSVPGIMDTIKDAALTMQMGGGIGFDFSTIRPSGTLVRGLNCPAAGPLAVMDICDVVCKMLVSGFGRGAMMATMRCDHPDIEAFITAKSDRQRMRNFNMSVMISDAFMVALSTDAHWDLIWDGKVVRRTRATDIWDRIMHQTHASAEPGVLFIDRINAQNPLNYAETICTTNSCAEQPLPPNGTCPLASINLARLIAFPFTADACFDLTELRRLVEVGVRLLDNALSVSKYALDAQREMAERQRRIGIGITGVADAIAMMGERYGSAAAVSLIESWMRKIQNAAYAASARLAKERGAFPDFDAERHMENLMIQSLDPDVRALIAAHGLRNGTLTTIAPAGTISLLAGNVSSGIEPIFSTSFRRKINHPDGTTSTEEVADYAAMIFSQTFGNETPHPAYFVTAPELAPQYHIRMQAAAQKWIDSGISKTINCKEDIAFETFKEIYLMAYETGCKGCTTYRPNVITGSILT</sequence>
<protein>
    <recommendedName>
        <fullName evidence="11">Vitamin B12-dependent ribonucleotide reductase</fullName>
        <ecNumber evidence="11">1.17.4.1</ecNumber>
    </recommendedName>
</protein>
<dbReference type="Pfam" id="PF02867">
    <property type="entry name" value="Ribonuc_red_lgC"/>
    <property type="match status" value="1"/>
</dbReference>
<organism evidence="14 15">
    <name type="scientific">Puniceibacterium antarcticum</name>
    <dbReference type="NCBI Taxonomy" id="1206336"/>
    <lineage>
        <taxon>Bacteria</taxon>
        <taxon>Pseudomonadati</taxon>
        <taxon>Pseudomonadota</taxon>
        <taxon>Alphaproteobacteria</taxon>
        <taxon>Rhodobacterales</taxon>
        <taxon>Paracoccaceae</taxon>
        <taxon>Puniceibacterium</taxon>
    </lineage>
</organism>